<reference evidence="2 3" key="1">
    <citation type="submission" date="2019-09" db="EMBL/GenBank/DDBJ databases">
        <title>Draft Whole-Genome sequence of Blastochloris sulfoviridis DSM 729.</title>
        <authorList>
            <person name="Meyer T.E."/>
            <person name="Kyndt J.A."/>
        </authorList>
    </citation>
    <scope>NUCLEOTIDE SEQUENCE [LARGE SCALE GENOMIC DNA]</scope>
    <source>
        <strain evidence="2 3">DSM 729</strain>
    </source>
</reference>
<protein>
    <recommendedName>
        <fullName evidence="4">TonB C-terminal domain-containing protein</fullName>
    </recommendedName>
</protein>
<evidence type="ECO:0000256" key="1">
    <source>
        <dbReference type="SAM" id="SignalP"/>
    </source>
</evidence>
<sequence>MRRAGSCAAGIGAVFASSVALAAAGGGLRPPDDAAGAGAEIRPVASLNLLVRVERDNPQPQRPQGPLDALGDLARALHGCWSPPPLDRIANPPDVIFDISYRRDGSLFGRPRVIQFSRGVTDAERGILYEAVARALDLCSSLPFTDGLGGAVAGRTFRVVLQDRRNQRQALR</sequence>
<comment type="caution">
    <text evidence="2">The sequence shown here is derived from an EMBL/GenBank/DDBJ whole genome shotgun (WGS) entry which is preliminary data.</text>
</comment>
<organism evidence="2 3">
    <name type="scientific">Blastochloris sulfoviridis</name>
    <dbReference type="NCBI Taxonomy" id="50712"/>
    <lineage>
        <taxon>Bacteria</taxon>
        <taxon>Pseudomonadati</taxon>
        <taxon>Pseudomonadota</taxon>
        <taxon>Alphaproteobacteria</taxon>
        <taxon>Hyphomicrobiales</taxon>
        <taxon>Blastochloridaceae</taxon>
        <taxon>Blastochloris</taxon>
    </lineage>
</organism>
<feature type="chain" id="PRO_5024409017" description="TonB C-terminal domain-containing protein" evidence="1">
    <location>
        <begin position="23"/>
        <end position="172"/>
    </location>
</feature>
<keyword evidence="3" id="KW-1185">Reference proteome</keyword>
<name>A0A5M6I0G0_9HYPH</name>
<gene>
    <name evidence="2" type="ORF">F1193_09125</name>
</gene>
<keyword evidence="1" id="KW-0732">Signal</keyword>
<dbReference type="Proteomes" id="UP000323886">
    <property type="component" value="Unassembled WGS sequence"/>
</dbReference>
<accession>A0A5M6I0G0</accession>
<dbReference type="OrthoDB" id="7997311at2"/>
<evidence type="ECO:0000313" key="3">
    <source>
        <dbReference type="Proteomes" id="UP000323886"/>
    </source>
</evidence>
<evidence type="ECO:0008006" key="4">
    <source>
        <dbReference type="Google" id="ProtNLM"/>
    </source>
</evidence>
<dbReference type="RefSeq" id="WP_150097374.1">
    <property type="nucleotide sequence ID" value="NZ_VWPL01000013.1"/>
</dbReference>
<feature type="signal peptide" evidence="1">
    <location>
        <begin position="1"/>
        <end position="22"/>
    </location>
</feature>
<proteinExistence type="predicted"/>
<evidence type="ECO:0000313" key="2">
    <source>
        <dbReference type="EMBL" id="KAA5601674.1"/>
    </source>
</evidence>
<dbReference type="AlphaFoldDB" id="A0A5M6I0G0"/>
<dbReference type="EMBL" id="VWPL01000013">
    <property type="protein sequence ID" value="KAA5601674.1"/>
    <property type="molecule type" value="Genomic_DNA"/>
</dbReference>